<reference evidence="2" key="1">
    <citation type="submission" date="2015-04" db="UniProtKB">
        <authorList>
            <consortium name="EnsemblPlants"/>
        </authorList>
    </citation>
    <scope>IDENTIFICATION</scope>
</reference>
<accession>A0A0E0A0T8</accession>
<feature type="compositionally biased region" description="Acidic residues" evidence="1">
    <location>
        <begin position="103"/>
        <end position="113"/>
    </location>
</feature>
<feature type="region of interest" description="Disordered" evidence="1">
    <location>
        <begin position="93"/>
        <end position="123"/>
    </location>
</feature>
<dbReference type="AlphaFoldDB" id="A0A0E0A0T8"/>
<evidence type="ECO:0000313" key="3">
    <source>
        <dbReference type="Proteomes" id="UP000026961"/>
    </source>
</evidence>
<feature type="compositionally biased region" description="Basic and acidic residues" evidence="1">
    <location>
        <begin position="93"/>
        <end position="102"/>
    </location>
</feature>
<sequence length="249" mass="27340">MSCCVDQGFHKETPKRSEDEVAGAPVQQAASPTSHPPQVDETMKKASVGSTPPPPDQEDEDEETTRAHKPWRMFLIPEDHVFVVDYCAGDEPTVHIKPRSDADADADADDDDQPPITCVRPPRHEAAGVPSLFDGGWYRALFWSAPAPEEGAIIVPAPWSRPLSEKVIKAILKDNGETKTTTTTVPESVRLSPDLVMFYRPVEGSTEVLVASRDYIEYLDLTKKPGCHQAVSLLDQRAVLPTSFSTHDA</sequence>
<dbReference type="HOGENOM" id="CLU_1339409_0_0_1"/>
<dbReference type="Gramene" id="OGLUM05G21780.1">
    <property type="protein sequence ID" value="OGLUM05G21780.1"/>
    <property type="gene ID" value="OGLUM05G21780"/>
</dbReference>
<evidence type="ECO:0000313" key="2">
    <source>
        <dbReference type="EnsemblPlants" id="OGLUM05G21780.1"/>
    </source>
</evidence>
<reference evidence="2" key="2">
    <citation type="submission" date="2018-05" db="EMBL/GenBank/DDBJ databases">
        <title>OgluRS3 (Oryza glumaepatula Reference Sequence Version 3).</title>
        <authorList>
            <person name="Zhang J."/>
            <person name="Kudrna D."/>
            <person name="Lee S."/>
            <person name="Talag J."/>
            <person name="Welchert J."/>
            <person name="Wing R.A."/>
        </authorList>
    </citation>
    <scope>NUCLEOTIDE SEQUENCE [LARGE SCALE GENOMIC DNA]</scope>
</reference>
<feature type="region of interest" description="Disordered" evidence="1">
    <location>
        <begin position="1"/>
        <end position="70"/>
    </location>
</feature>
<dbReference type="eggNOG" id="ENOG502R62D">
    <property type="taxonomic scope" value="Eukaryota"/>
</dbReference>
<protein>
    <submittedName>
        <fullName evidence="2">Uncharacterized protein</fullName>
    </submittedName>
</protein>
<keyword evidence="3" id="KW-1185">Reference proteome</keyword>
<dbReference type="EnsemblPlants" id="OGLUM05G21780.1">
    <property type="protein sequence ID" value="OGLUM05G21780.1"/>
    <property type="gene ID" value="OGLUM05G21780"/>
</dbReference>
<organism evidence="2">
    <name type="scientific">Oryza glumipatula</name>
    <dbReference type="NCBI Taxonomy" id="40148"/>
    <lineage>
        <taxon>Eukaryota</taxon>
        <taxon>Viridiplantae</taxon>
        <taxon>Streptophyta</taxon>
        <taxon>Embryophyta</taxon>
        <taxon>Tracheophyta</taxon>
        <taxon>Spermatophyta</taxon>
        <taxon>Magnoliopsida</taxon>
        <taxon>Liliopsida</taxon>
        <taxon>Poales</taxon>
        <taxon>Poaceae</taxon>
        <taxon>BOP clade</taxon>
        <taxon>Oryzoideae</taxon>
        <taxon>Oryzeae</taxon>
        <taxon>Oryzinae</taxon>
        <taxon>Oryza</taxon>
    </lineage>
</organism>
<proteinExistence type="predicted"/>
<feature type="compositionally biased region" description="Basic and acidic residues" evidence="1">
    <location>
        <begin position="8"/>
        <end position="19"/>
    </location>
</feature>
<name>A0A0E0A0T8_9ORYZ</name>
<dbReference type="Proteomes" id="UP000026961">
    <property type="component" value="Chromosome 5"/>
</dbReference>
<evidence type="ECO:0000256" key="1">
    <source>
        <dbReference type="SAM" id="MobiDB-lite"/>
    </source>
</evidence>